<dbReference type="EMBL" id="BMQX01000009">
    <property type="protein sequence ID" value="GGQ16178.1"/>
    <property type="molecule type" value="Genomic_DNA"/>
</dbReference>
<evidence type="ECO:0000313" key="3">
    <source>
        <dbReference type="Proteomes" id="UP000619118"/>
    </source>
</evidence>
<dbReference type="PANTHER" id="PTHR43792">
    <property type="entry name" value="GNAT FAMILY, PUTATIVE (AFU_ORTHOLOGUE AFUA_3G00765)-RELATED-RELATED"/>
    <property type="match status" value="1"/>
</dbReference>
<comment type="caution">
    <text evidence="2">The sequence shown here is derived from an EMBL/GenBank/DDBJ whole genome shotgun (WGS) entry which is preliminary data.</text>
</comment>
<feature type="domain" description="N-acetyltransferase" evidence="1">
    <location>
        <begin position="10"/>
        <end position="166"/>
    </location>
</feature>
<evidence type="ECO:0000259" key="1">
    <source>
        <dbReference type="PROSITE" id="PS51186"/>
    </source>
</evidence>
<reference evidence="3" key="1">
    <citation type="journal article" date="2019" name="Int. J. Syst. Evol. Microbiol.">
        <title>The Global Catalogue of Microorganisms (GCM) 10K type strain sequencing project: providing services to taxonomists for standard genome sequencing and annotation.</title>
        <authorList>
            <consortium name="The Broad Institute Genomics Platform"/>
            <consortium name="The Broad Institute Genome Sequencing Center for Infectious Disease"/>
            <person name="Wu L."/>
            <person name="Ma J."/>
        </authorList>
    </citation>
    <scope>NUCLEOTIDE SEQUENCE [LARGE SCALE GENOMIC DNA]</scope>
    <source>
        <strain evidence="3">JCM 32306</strain>
    </source>
</reference>
<dbReference type="PROSITE" id="PS51186">
    <property type="entry name" value="GNAT"/>
    <property type="match status" value="1"/>
</dbReference>
<dbReference type="RefSeq" id="WP_160053365.1">
    <property type="nucleotide sequence ID" value="NZ_BMQX01000009.1"/>
</dbReference>
<dbReference type="PANTHER" id="PTHR43792:SF1">
    <property type="entry name" value="N-ACETYLTRANSFERASE DOMAIN-CONTAINING PROTEIN"/>
    <property type="match status" value="1"/>
</dbReference>
<dbReference type="InterPro" id="IPR016181">
    <property type="entry name" value="Acyl_CoA_acyltransferase"/>
</dbReference>
<accession>A0ABQ2RA44</accession>
<protein>
    <submittedName>
        <fullName evidence="2">N-acetyltransferase GCN5</fullName>
    </submittedName>
</protein>
<evidence type="ECO:0000313" key="2">
    <source>
        <dbReference type="EMBL" id="GGQ16178.1"/>
    </source>
</evidence>
<dbReference type="Gene3D" id="3.40.630.30">
    <property type="match status" value="1"/>
</dbReference>
<dbReference type="InterPro" id="IPR000182">
    <property type="entry name" value="GNAT_dom"/>
</dbReference>
<keyword evidence="3" id="KW-1185">Reference proteome</keyword>
<organism evidence="2 3">
    <name type="scientific">Shewanella litoralis</name>
    <dbReference type="NCBI Taxonomy" id="2282700"/>
    <lineage>
        <taxon>Bacteria</taxon>
        <taxon>Pseudomonadati</taxon>
        <taxon>Pseudomonadota</taxon>
        <taxon>Gammaproteobacteria</taxon>
        <taxon>Alteromonadales</taxon>
        <taxon>Shewanellaceae</taxon>
        <taxon>Shewanella</taxon>
    </lineage>
</organism>
<dbReference type="SUPFAM" id="SSF55729">
    <property type="entry name" value="Acyl-CoA N-acyltransferases (Nat)"/>
    <property type="match status" value="1"/>
</dbReference>
<gene>
    <name evidence="2" type="primary">rimJ</name>
    <name evidence="2" type="ORF">GCM10009411_15740</name>
</gene>
<sequence length="178" mass="20470">MQTILYADKVVLRHLALADWDDFLSLHLDSSVQQYIRPVDSEDNIKITFAQRIEPWSFESGEWLSLVIERLDTHQFVGLMGFRCDDLLLKRAEVGYLIAPSQQGLGFATESLRAVIDWGALQYNMHKFFGICASENLASRKVLENVGFLQEGTLRQNTCINQQWFDDCYFGLLTSQRV</sequence>
<dbReference type="Pfam" id="PF13302">
    <property type="entry name" value="Acetyltransf_3"/>
    <property type="match status" value="1"/>
</dbReference>
<name>A0ABQ2RA44_9GAMM</name>
<dbReference type="Proteomes" id="UP000619118">
    <property type="component" value="Unassembled WGS sequence"/>
</dbReference>
<dbReference type="InterPro" id="IPR051531">
    <property type="entry name" value="N-acetyltransferase"/>
</dbReference>
<proteinExistence type="predicted"/>